<dbReference type="SUPFAM" id="SSF51161">
    <property type="entry name" value="Trimeric LpxA-like enzymes"/>
    <property type="match status" value="1"/>
</dbReference>
<evidence type="ECO:0000259" key="3">
    <source>
        <dbReference type="Pfam" id="PF25087"/>
    </source>
</evidence>
<dbReference type="AlphaFoldDB" id="A0A6J7KMW0"/>
<evidence type="ECO:0000259" key="2">
    <source>
        <dbReference type="Pfam" id="PF00483"/>
    </source>
</evidence>
<dbReference type="InterPro" id="IPR011004">
    <property type="entry name" value="Trimer_LpxA-like_sf"/>
</dbReference>
<dbReference type="InterPro" id="IPR029044">
    <property type="entry name" value="Nucleotide-diphossugar_trans"/>
</dbReference>
<dbReference type="SUPFAM" id="SSF53448">
    <property type="entry name" value="Nucleotide-diphospho-sugar transferases"/>
    <property type="match status" value="1"/>
</dbReference>
<gene>
    <name evidence="4" type="ORF">UFOPK3752_01941</name>
</gene>
<comment type="similarity">
    <text evidence="1">Belongs to the transferase hexapeptide repeat family.</text>
</comment>
<dbReference type="Gene3D" id="3.90.550.10">
    <property type="entry name" value="Spore Coat Polysaccharide Biosynthesis Protein SpsA, Chain A"/>
    <property type="match status" value="1"/>
</dbReference>
<protein>
    <submittedName>
        <fullName evidence="4">Unannotated protein</fullName>
    </submittedName>
</protein>
<dbReference type="InterPro" id="IPR050486">
    <property type="entry name" value="Mannose-1P_guanyltransferase"/>
</dbReference>
<dbReference type="Pfam" id="PF00483">
    <property type="entry name" value="NTP_transferase"/>
    <property type="match status" value="1"/>
</dbReference>
<dbReference type="InterPro" id="IPR056729">
    <property type="entry name" value="GMPPB_C"/>
</dbReference>
<accession>A0A6J7KMW0</accession>
<dbReference type="Gene3D" id="2.160.10.10">
    <property type="entry name" value="Hexapeptide repeat proteins"/>
    <property type="match status" value="1"/>
</dbReference>
<dbReference type="Pfam" id="PF25087">
    <property type="entry name" value="GMPPB_C"/>
    <property type="match status" value="1"/>
</dbReference>
<proteinExistence type="inferred from homology"/>
<dbReference type="EMBL" id="CAFBND010000107">
    <property type="protein sequence ID" value="CAB4955612.1"/>
    <property type="molecule type" value="Genomic_DNA"/>
</dbReference>
<reference evidence="4" key="1">
    <citation type="submission" date="2020-05" db="EMBL/GenBank/DDBJ databases">
        <authorList>
            <person name="Chiriac C."/>
            <person name="Salcher M."/>
            <person name="Ghai R."/>
            <person name="Kavagutti S V."/>
        </authorList>
    </citation>
    <scope>NUCLEOTIDE SEQUENCE</scope>
</reference>
<feature type="domain" description="Nucleotidyl transferase" evidence="2">
    <location>
        <begin position="15"/>
        <end position="248"/>
    </location>
</feature>
<evidence type="ECO:0000256" key="1">
    <source>
        <dbReference type="ARBA" id="ARBA00007274"/>
    </source>
</evidence>
<dbReference type="PANTHER" id="PTHR22572">
    <property type="entry name" value="SUGAR-1-PHOSPHATE GUANYL TRANSFERASE"/>
    <property type="match status" value="1"/>
</dbReference>
<organism evidence="4">
    <name type="scientific">freshwater metagenome</name>
    <dbReference type="NCBI Taxonomy" id="449393"/>
    <lineage>
        <taxon>unclassified sequences</taxon>
        <taxon>metagenomes</taxon>
        <taxon>ecological metagenomes</taxon>
    </lineage>
</organism>
<dbReference type="InterPro" id="IPR005835">
    <property type="entry name" value="NTP_transferase_dom"/>
</dbReference>
<name>A0A6J7KMW0_9ZZZZ</name>
<evidence type="ECO:0000313" key="4">
    <source>
        <dbReference type="EMBL" id="CAB4955612.1"/>
    </source>
</evidence>
<sequence length="371" mass="38639">MGPGRMWHSDRVLEAVLLVGGQGTRLRPLTVTTPKPMLPVAGVPCTEHQIARAREAGVTRVILGTSYRPEVFSEYFGDGSRFGVELVYATEDVPLGTGGAIRHVASLLESGPDDPVLVFNGDVLSGHDIAGQVRGWRENEADVSIYLTRVEDPRAYGLVTTDPEGRVLQFLEKPATAEECVTDQINAGCYVFRRSVIDSIPIGRPVSVERETFPGLLAAGAMVIGFVDDGYWLDLGTPLAFVQGSRDLVTGKAPSPALPGPIGDFLVRPGAEVAVDAILRGGTFVGAGATVGSGAIVDGSSLFDGAMIAAGAHVKDSVIGSGAIVGSGAYLDGVVVGDGADVGPGNELTRGARVWPGVVLSDTSVRFSSDR</sequence>
<dbReference type="CDD" id="cd04181">
    <property type="entry name" value="NTP_transferase"/>
    <property type="match status" value="1"/>
</dbReference>
<feature type="domain" description="Mannose-1-phosphate guanyltransferase C-terminal" evidence="3">
    <location>
        <begin position="262"/>
        <end position="345"/>
    </location>
</feature>